<dbReference type="PANTHER" id="PTHR33178">
    <property type="match status" value="1"/>
</dbReference>
<dbReference type="EMBL" id="JACHGN010000024">
    <property type="protein sequence ID" value="MBB5138664.1"/>
    <property type="molecule type" value="Genomic_DNA"/>
</dbReference>
<evidence type="ECO:0000259" key="2">
    <source>
        <dbReference type="PROSITE" id="PS51502"/>
    </source>
</evidence>
<dbReference type="PANTHER" id="PTHR33178:SF10">
    <property type="entry name" value="STRESS-RESPONSE A_B BARREL DOMAIN-CONTAINING PROTEIN"/>
    <property type="match status" value="1"/>
</dbReference>
<dbReference type="PROSITE" id="PS51502">
    <property type="entry name" value="S_R_A_B_BARREL"/>
    <property type="match status" value="1"/>
</dbReference>
<dbReference type="Proteomes" id="UP000578449">
    <property type="component" value="Unassembled WGS sequence"/>
</dbReference>
<dbReference type="SUPFAM" id="SSF54909">
    <property type="entry name" value="Dimeric alpha+beta barrel"/>
    <property type="match status" value="1"/>
</dbReference>
<proteinExistence type="predicted"/>
<comment type="subunit">
    <text evidence="1">Homodimer.</text>
</comment>
<gene>
    <name evidence="3" type="ORF">HNP84_008418</name>
</gene>
<dbReference type="InterPro" id="IPR044662">
    <property type="entry name" value="HS1/DABB1-like"/>
</dbReference>
<evidence type="ECO:0000256" key="1">
    <source>
        <dbReference type="ARBA" id="ARBA00011738"/>
    </source>
</evidence>
<protein>
    <recommendedName>
        <fullName evidence="2">Stress-response A/B barrel domain-containing protein</fullName>
    </recommendedName>
</protein>
<dbReference type="AlphaFoldDB" id="A0A840PB87"/>
<dbReference type="InterPro" id="IPR011008">
    <property type="entry name" value="Dimeric_a/b-barrel"/>
</dbReference>
<comment type="caution">
    <text evidence="3">The sequence shown here is derived from an EMBL/GenBank/DDBJ whole genome shotgun (WGS) entry which is preliminary data.</text>
</comment>
<name>A0A840PB87_9ACTN</name>
<evidence type="ECO:0000313" key="3">
    <source>
        <dbReference type="EMBL" id="MBB5138664.1"/>
    </source>
</evidence>
<organism evidence="3 4">
    <name type="scientific">Thermocatellispora tengchongensis</name>
    <dbReference type="NCBI Taxonomy" id="1073253"/>
    <lineage>
        <taxon>Bacteria</taxon>
        <taxon>Bacillati</taxon>
        <taxon>Actinomycetota</taxon>
        <taxon>Actinomycetes</taxon>
        <taxon>Streptosporangiales</taxon>
        <taxon>Streptosporangiaceae</taxon>
        <taxon>Thermocatellispora</taxon>
    </lineage>
</organism>
<keyword evidence="4" id="KW-1185">Reference proteome</keyword>
<dbReference type="InterPro" id="IPR013097">
    <property type="entry name" value="Dabb"/>
</dbReference>
<dbReference type="RefSeq" id="WP_185055519.1">
    <property type="nucleotide sequence ID" value="NZ_BAABIX010000025.1"/>
</dbReference>
<evidence type="ECO:0000313" key="4">
    <source>
        <dbReference type="Proteomes" id="UP000578449"/>
    </source>
</evidence>
<accession>A0A840PB87</accession>
<dbReference type="SMART" id="SM00886">
    <property type="entry name" value="Dabb"/>
    <property type="match status" value="1"/>
</dbReference>
<dbReference type="Gene3D" id="3.30.70.100">
    <property type="match status" value="1"/>
</dbReference>
<reference evidence="3 4" key="1">
    <citation type="submission" date="2020-08" db="EMBL/GenBank/DDBJ databases">
        <title>Genomic Encyclopedia of Type Strains, Phase IV (KMG-IV): sequencing the most valuable type-strain genomes for metagenomic binning, comparative biology and taxonomic classification.</title>
        <authorList>
            <person name="Goeker M."/>
        </authorList>
    </citation>
    <scope>NUCLEOTIDE SEQUENCE [LARGE SCALE GENOMIC DNA]</scope>
    <source>
        <strain evidence="3 4">DSM 45615</strain>
    </source>
</reference>
<sequence length="97" mass="11196">MFRHVVLFRWTEDATDEDKERVARELRALPETISEIRAYHVGHDAGVNQGNYEFAVVADFDDTAGYLVYRDHPAHRAVIDKYINPYVAARAAVQYEL</sequence>
<dbReference type="Pfam" id="PF07876">
    <property type="entry name" value="Dabb"/>
    <property type="match status" value="1"/>
</dbReference>
<feature type="domain" description="Stress-response A/B barrel" evidence="2">
    <location>
        <begin position="2"/>
        <end position="95"/>
    </location>
</feature>